<reference evidence="1 2" key="1">
    <citation type="submission" date="2016-10" db="EMBL/GenBank/DDBJ databases">
        <authorList>
            <person name="de Groot N.N."/>
        </authorList>
    </citation>
    <scope>NUCLEOTIDE SEQUENCE [LARGE SCALE GENOMIC DNA]</scope>
    <source>
        <strain evidence="1 2">DSM 15283</strain>
    </source>
</reference>
<proteinExistence type="predicted"/>
<evidence type="ECO:0000313" key="2">
    <source>
        <dbReference type="Proteomes" id="UP000199144"/>
    </source>
</evidence>
<dbReference type="EMBL" id="FOTQ01000002">
    <property type="protein sequence ID" value="SFL91559.1"/>
    <property type="molecule type" value="Genomic_DNA"/>
</dbReference>
<dbReference type="Proteomes" id="UP000199144">
    <property type="component" value="Unassembled WGS sequence"/>
</dbReference>
<dbReference type="STRING" id="254406.SAMN04488042_102131"/>
<dbReference type="AlphaFoldDB" id="A0A1I4LKS6"/>
<dbReference type="OrthoDB" id="7834507at2"/>
<protein>
    <submittedName>
        <fullName evidence="1">Uncharacterized protein</fullName>
    </submittedName>
</protein>
<sequence length="251" mass="28694">MTDDDLTYPGGLPALLDRYEGRRDPFNFGPESLPPLDCDLTALTSAIVPQSKSEKHSDDARTSWAWKRRDIAREFIGNSELAYLNGLLISNLRKRDFPEHAPALFRRIWKEEADHLIGALNLRWLVSSVQTFADHGDTPTQREVGHALRMLFGMMKLYEFERTFSGKAPDDAFGFGRRVKARLPLDMESFSLKSGGLDINLIAPTWEQAQGDPVIGPLACHLLEELNREQGGVFRRLRIMRERRERQMARK</sequence>
<organism evidence="1 2">
    <name type="scientific">Shimia aestuarii</name>
    <dbReference type="NCBI Taxonomy" id="254406"/>
    <lineage>
        <taxon>Bacteria</taxon>
        <taxon>Pseudomonadati</taxon>
        <taxon>Pseudomonadota</taxon>
        <taxon>Alphaproteobacteria</taxon>
        <taxon>Rhodobacterales</taxon>
        <taxon>Roseobacteraceae</taxon>
    </lineage>
</organism>
<name>A0A1I4LKS6_9RHOB</name>
<evidence type="ECO:0000313" key="1">
    <source>
        <dbReference type="EMBL" id="SFL91559.1"/>
    </source>
</evidence>
<keyword evidence="2" id="KW-1185">Reference proteome</keyword>
<accession>A0A1I4LKS6</accession>
<dbReference type="RefSeq" id="WP_093092906.1">
    <property type="nucleotide sequence ID" value="NZ_FOTQ01000002.1"/>
</dbReference>
<gene>
    <name evidence="1" type="ORF">SAMN04488042_102131</name>
</gene>